<evidence type="ECO:0000256" key="7">
    <source>
        <dbReference type="SAM" id="MobiDB-lite"/>
    </source>
</evidence>
<evidence type="ECO:0000256" key="5">
    <source>
        <dbReference type="ARBA" id="ARBA00023136"/>
    </source>
</evidence>
<evidence type="ECO:0000256" key="3">
    <source>
        <dbReference type="ARBA" id="ARBA00022692"/>
    </source>
</evidence>
<keyword evidence="12" id="KW-1185">Reference proteome</keyword>
<comment type="subcellular location">
    <subcellularLocation>
        <location evidence="1">Cell membrane</location>
        <topology evidence="1">Multi-pass membrane protein</topology>
    </subcellularLocation>
</comment>
<feature type="region of interest" description="Disordered" evidence="7">
    <location>
        <begin position="510"/>
        <end position="550"/>
    </location>
</feature>
<dbReference type="EMBL" id="JBANBB010000001">
    <property type="protein sequence ID" value="MEK0306007.1"/>
    <property type="molecule type" value="Genomic_DNA"/>
</dbReference>
<evidence type="ECO:0000256" key="6">
    <source>
        <dbReference type="ARBA" id="ARBA00038076"/>
    </source>
</evidence>
<dbReference type="InterPro" id="IPR025857">
    <property type="entry name" value="MacB_PCD"/>
</dbReference>
<feature type="transmembrane region" description="Helical" evidence="8">
    <location>
        <begin position="33"/>
        <end position="55"/>
    </location>
</feature>
<evidence type="ECO:0000259" key="10">
    <source>
        <dbReference type="Pfam" id="PF12704"/>
    </source>
</evidence>
<dbReference type="InterPro" id="IPR038766">
    <property type="entry name" value="Membrane_comp_ABC_pdt"/>
</dbReference>
<dbReference type="InterPro" id="IPR003838">
    <property type="entry name" value="ABC3_permease_C"/>
</dbReference>
<keyword evidence="2" id="KW-1003">Cell membrane</keyword>
<proteinExistence type="inferred from homology"/>
<protein>
    <submittedName>
        <fullName evidence="11">ABC transporter permease</fullName>
    </submittedName>
</protein>
<gene>
    <name evidence="11" type="ORF">V8P97_00730</name>
</gene>
<feature type="transmembrane region" description="Helical" evidence="8">
    <location>
        <begin position="87"/>
        <end position="111"/>
    </location>
</feature>
<name>A0ABU8ZLU0_9BIFI</name>
<comment type="similarity">
    <text evidence="6">Belongs to the ABC-4 integral membrane protein family.</text>
</comment>
<accession>A0ABU8ZLU0</accession>
<dbReference type="Pfam" id="PF12704">
    <property type="entry name" value="MacB_PCD"/>
    <property type="match status" value="1"/>
</dbReference>
<feature type="domain" description="MacB-like periplasmic core" evidence="10">
    <location>
        <begin position="318"/>
        <end position="522"/>
    </location>
</feature>
<evidence type="ECO:0000256" key="2">
    <source>
        <dbReference type="ARBA" id="ARBA00022475"/>
    </source>
</evidence>
<organism evidence="11 12">
    <name type="scientific">Bifidobacterium favimelis</name>
    <dbReference type="NCBI Taxonomy" id="3122979"/>
    <lineage>
        <taxon>Bacteria</taxon>
        <taxon>Bacillati</taxon>
        <taxon>Actinomycetota</taxon>
        <taxon>Actinomycetes</taxon>
        <taxon>Bifidobacteriales</taxon>
        <taxon>Bifidobacteriaceae</taxon>
        <taxon>Bifidobacterium</taxon>
    </lineage>
</organism>
<feature type="transmembrane region" description="Helical" evidence="8">
    <location>
        <begin position="181"/>
        <end position="203"/>
    </location>
</feature>
<feature type="transmembrane region" description="Helical" evidence="8">
    <location>
        <begin position="313"/>
        <end position="336"/>
    </location>
</feature>
<reference evidence="11 12" key="1">
    <citation type="submission" date="2024-02" db="EMBL/GenBank/DDBJ databases">
        <title>Bifidobacterium honeyensis sp. nov., isolated from the comb honey.</title>
        <authorList>
            <person name="Liu W."/>
            <person name="Li Y."/>
        </authorList>
    </citation>
    <scope>NUCLEOTIDE SEQUENCE [LARGE SCALE GENOMIC DNA]</scope>
    <source>
        <strain evidence="11 12">IMAU50988</strain>
    </source>
</reference>
<dbReference type="Pfam" id="PF02687">
    <property type="entry name" value="FtsX"/>
    <property type="match status" value="1"/>
</dbReference>
<feature type="domain" description="ABC3 transporter permease C-terminal" evidence="9">
    <location>
        <begin position="90"/>
        <end position="211"/>
    </location>
</feature>
<keyword evidence="3 8" id="KW-0812">Transmembrane</keyword>
<evidence type="ECO:0000256" key="1">
    <source>
        <dbReference type="ARBA" id="ARBA00004651"/>
    </source>
</evidence>
<feature type="transmembrane region" description="Helical" evidence="8">
    <location>
        <begin position="230"/>
        <end position="250"/>
    </location>
</feature>
<evidence type="ECO:0000256" key="8">
    <source>
        <dbReference type="SAM" id="Phobius"/>
    </source>
</evidence>
<evidence type="ECO:0000313" key="12">
    <source>
        <dbReference type="Proteomes" id="UP001373159"/>
    </source>
</evidence>
<feature type="transmembrane region" description="Helical" evidence="8">
    <location>
        <begin position="139"/>
        <end position="161"/>
    </location>
</feature>
<evidence type="ECO:0000313" key="11">
    <source>
        <dbReference type="EMBL" id="MEK0306007.1"/>
    </source>
</evidence>
<dbReference type="PANTHER" id="PTHR30287">
    <property type="entry name" value="MEMBRANE COMPONENT OF PREDICTED ABC SUPERFAMILY METABOLITE UPTAKE TRANSPORTER"/>
    <property type="match status" value="1"/>
</dbReference>
<comment type="caution">
    <text evidence="11">The sequence shown here is derived from an EMBL/GenBank/DDBJ whole genome shotgun (WGS) entry which is preliminary data.</text>
</comment>
<feature type="transmembrane region" description="Helical" evidence="8">
    <location>
        <begin position="560"/>
        <end position="580"/>
    </location>
</feature>
<keyword evidence="5 8" id="KW-0472">Membrane</keyword>
<feature type="transmembrane region" description="Helical" evidence="8">
    <location>
        <begin position="600"/>
        <end position="627"/>
    </location>
</feature>
<feature type="compositionally biased region" description="Basic and acidic residues" evidence="7">
    <location>
        <begin position="516"/>
        <end position="527"/>
    </location>
</feature>
<sequence>METTAVSAVYTGVRRPRPSSLVLGLVRRHRSSYLVMLLATLAASTLSSGWIQAAFSIGHRDGAPPAGQLNAYERLIQAGGEDAARQMAVMAAVICAFISIILVISSVGFLIETRRREYAMFRLAGASPRRVRRLALGEFMVPLAVADLAGSLSGCLLSGAFVKVILDSGIYGVRLAGRPNLAGTLIAFVSLMAACLVGVWFAARRIGSVSPIEALNPSGRTAAKKKIGPVRILLALAGLTGGMVLVLAPVDGMDVETRILTSTACLLTAVAALAPLLVTAVGSVIGLPLQLATRGSGLLARQRARRESRASGAIALPVILMLVIMSGILTLARAGWTSQTVSQYAPVQAEIIVTADADAAGALDRTLVTSPDVDSAVTYRSEDWQVSGPGVDRNSTTILTMVPLRGQTPGARPADTIMPTFIKGSPGDLGPGRVAVTRQWAQNNLEGKEPLGQTLILTGKDDKTQRFTVAAVVDMGPTGQSSQLVMGPESGLQIEPPQAKGLTTLVRLKAGSDPGRASRDLDGRLRQDPTASGARARTRREHMDYDARRSAHVQQGLPRMTAGAAVLASIFLVQSCAIVASERRLQNGRLRDVGVSRLPLAMASIWESAIDVLAATVLAALVMLAVICGTYRQMDTALAGIRIPLPYGYFFGMALVGLAAAMLTSGLYTWISSQPNRSGL</sequence>
<feature type="transmembrane region" description="Helical" evidence="8">
    <location>
        <begin position="270"/>
        <end position="292"/>
    </location>
</feature>
<dbReference type="PANTHER" id="PTHR30287:SF2">
    <property type="entry name" value="BLL1001 PROTEIN"/>
    <property type="match status" value="1"/>
</dbReference>
<evidence type="ECO:0000259" key="9">
    <source>
        <dbReference type="Pfam" id="PF02687"/>
    </source>
</evidence>
<dbReference type="Proteomes" id="UP001373159">
    <property type="component" value="Unassembled WGS sequence"/>
</dbReference>
<keyword evidence="4 8" id="KW-1133">Transmembrane helix</keyword>
<dbReference type="RefSeq" id="WP_340468550.1">
    <property type="nucleotide sequence ID" value="NZ_JBANBB010000001.1"/>
</dbReference>
<evidence type="ECO:0000256" key="4">
    <source>
        <dbReference type="ARBA" id="ARBA00022989"/>
    </source>
</evidence>
<feature type="transmembrane region" description="Helical" evidence="8">
    <location>
        <begin position="647"/>
        <end position="671"/>
    </location>
</feature>